<evidence type="ECO:0000259" key="2">
    <source>
        <dbReference type="Pfam" id="PF24883"/>
    </source>
</evidence>
<dbReference type="Pfam" id="PF24883">
    <property type="entry name" value="NPHP3_N"/>
    <property type="match status" value="1"/>
</dbReference>
<proteinExistence type="predicted"/>
<reference evidence="3 4" key="1">
    <citation type="submission" date="2013-03" db="EMBL/GenBank/DDBJ databases">
        <title>The Genome Sequence of Exophiala aquamarina CBS 119918.</title>
        <authorList>
            <consortium name="The Broad Institute Genomics Platform"/>
            <person name="Cuomo C."/>
            <person name="de Hoog S."/>
            <person name="Gorbushina A."/>
            <person name="Walker B."/>
            <person name="Young S.K."/>
            <person name="Zeng Q."/>
            <person name="Gargeya S."/>
            <person name="Fitzgerald M."/>
            <person name="Haas B."/>
            <person name="Abouelleil A."/>
            <person name="Allen A.W."/>
            <person name="Alvarado L."/>
            <person name="Arachchi H.M."/>
            <person name="Berlin A.M."/>
            <person name="Chapman S.B."/>
            <person name="Gainer-Dewar J."/>
            <person name="Goldberg J."/>
            <person name="Griggs A."/>
            <person name="Gujja S."/>
            <person name="Hansen M."/>
            <person name="Howarth C."/>
            <person name="Imamovic A."/>
            <person name="Ireland A."/>
            <person name="Larimer J."/>
            <person name="McCowan C."/>
            <person name="Murphy C."/>
            <person name="Pearson M."/>
            <person name="Poon T.W."/>
            <person name="Priest M."/>
            <person name="Roberts A."/>
            <person name="Saif S."/>
            <person name="Shea T."/>
            <person name="Sisk P."/>
            <person name="Sykes S."/>
            <person name="Wortman J."/>
            <person name="Nusbaum C."/>
            <person name="Birren B."/>
        </authorList>
    </citation>
    <scope>NUCLEOTIDE SEQUENCE [LARGE SCALE GENOMIC DNA]</scope>
    <source>
        <strain evidence="3 4">CBS 119918</strain>
    </source>
</reference>
<dbReference type="Gene3D" id="3.40.50.300">
    <property type="entry name" value="P-loop containing nucleotide triphosphate hydrolases"/>
    <property type="match status" value="1"/>
</dbReference>
<name>A0A072P4N4_9EURO</name>
<keyword evidence="4" id="KW-1185">Reference proteome</keyword>
<organism evidence="3 4">
    <name type="scientific">Exophiala aquamarina CBS 119918</name>
    <dbReference type="NCBI Taxonomy" id="1182545"/>
    <lineage>
        <taxon>Eukaryota</taxon>
        <taxon>Fungi</taxon>
        <taxon>Dikarya</taxon>
        <taxon>Ascomycota</taxon>
        <taxon>Pezizomycotina</taxon>
        <taxon>Eurotiomycetes</taxon>
        <taxon>Chaetothyriomycetidae</taxon>
        <taxon>Chaetothyriales</taxon>
        <taxon>Herpotrichiellaceae</taxon>
        <taxon>Exophiala</taxon>
    </lineage>
</organism>
<evidence type="ECO:0000313" key="3">
    <source>
        <dbReference type="EMBL" id="KEF54771.1"/>
    </source>
</evidence>
<dbReference type="EMBL" id="AMGV01000009">
    <property type="protein sequence ID" value="KEF54771.1"/>
    <property type="molecule type" value="Genomic_DNA"/>
</dbReference>
<dbReference type="RefSeq" id="XP_013257361.1">
    <property type="nucleotide sequence ID" value="XM_013401907.1"/>
</dbReference>
<comment type="caution">
    <text evidence="3">The sequence shown here is derived from an EMBL/GenBank/DDBJ whole genome shotgun (WGS) entry which is preliminary data.</text>
</comment>
<accession>A0A072P4N4</accession>
<dbReference type="InterPro" id="IPR029058">
    <property type="entry name" value="AB_hydrolase_fold"/>
</dbReference>
<dbReference type="Proteomes" id="UP000027920">
    <property type="component" value="Unassembled WGS sequence"/>
</dbReference>
<dbReference type="PANTHER" id="PTHR10039:SF5">
    <property type="entry name" value="NACHT DOMAIN-CONTAINING PROTEIN"/>
    <property type="match status" value="1"/>
</dbReference>
<protein>
    <recommendedName>
        <fullName evidence="2">Nephrocystin 3-like N-terminal domain-containing protein</fullName>
    </recommendedName>
</protein>
<keyword evidence="1" id="KW-0677">Repeat</keyword>
<dbReference type="OrthoDB" id="4115537at2759"/>
<dbReference type="InterPro" id="IPR056884">
    <property type="entry name" value="NPHP3-like_N"/>
</dbReference>
<gene>
    <name evidence="3" type="ORF">A1O9_09213</name>
</gene>
<dbReference type="VEuPathDB" id="FungiDB:A1O9_09213"/>
<dbReference type="GeneID" id="25284123"/>
<feature type="domain" description="Nephrocystin 3-like N-terminal" evidence="2">
    <location>
        <begin position="413"/>
        <end position="601"/>
    </location>
</feature>
<evidence type="ECO:0000313" key="4">
    <source>
        <dbReference type="Proteomes" id="UP000027920"/>
    </source>
</evidence>
<dbReference type="InterPro" id="IPR027417">
    <property type="entry name" value="P-loop_NTPase"/>
</dbReference>
<dbReference type="PANTHER" id="PTHR10039">
    <property type="entry name" value="AMELOGENIN"/>
    <property type="match status" value="1"/>
</dbReference>
<dbReference type="Gene3D" id="3.40.50.1820">
    <property type="entry name" value="alpha/beta hydrolase"/>
    <property type="match status" value="1"/>
</dbReference>
<dbReference type="HOGENOM" id="CLU_260510_0_0_1"/>
<dbReference type="InterPro" id="IPR036770">
    <property type="entry name" value="Ankyrin_rpt-contain_sf"/>
</dbReference>
<evidence type="ECO:0000256" key="1">
    <source>
        <dbReference type="ARBA" id="ARBA00022737"/>
    </source>
</evidence>
<dbReference type="Gene3D" id="1.25.40.20">
    <property type="entry name" value="Ankyrin repeat-containing domain"/>
    <property type="match status" value="1"/>
</dbReference>
<sequence>MASEAQNGPTPNGITHHQWQPVLEDRDQPILRPLPHILDNGVTELWCPPVSTDVLADICFVHGLKGHPFKTWYDKRGPAENENPTAPKSKRFRFSTFGSSRAKEKQTIQPDGDTTHPELQKKRGCYWPLDFLPNDCANVRVITYGYDSHPSHFYAAQTNQMTITQHANNLLQQLTNNRIDFLTRPIIFVAHSLGGILVKDAIVQSAQYENHLKCLNQSCSAIFFFGTPHRGSSAARYGEILSNIVGALPGGFSLYKEILRGLKPDGEKLSLVEGDFNQLLNQNIPAHEKIQLYSFQEGKGLSSIKHLDGKIVPDSSSFFNRKDVEQRSHVNENHMDMARFRSANSSAYADFRSALKGFLARIQARERQLQTAAQKAEHARLAAECQVLKEILDFKERCVRQQQISGIETTQKTFDWIWTSSFKTWLEEDCPFFWISGKAASGKSTLMNYIAHSEKTTEVLQHAHQKLWKVIYFFFDFRARDGISNSFEGFLRCLLFQLCQDIPDLSQHVPELQNFIKQFARNEFFEKRSLQIPALAGPTGFPGHLPLESLKNALLQALASCSENILILLDGLDEYDGRQVELTNFIKGLHQKNIKICTASRPDPPFPDAFAGMPVILMQELNFDAIKSFGLDVLEKFYSARQYEPVALHALAEEVAQKSQGVFLWARFAVNELIEGLSRGERLGSAELEQRLAELPEELHQIYSRIFRRYAPAQRKIAALLLLLICYKQSDLTTAMLAKALYYVPSSWNLSSPDATTHLLGIDDSSFSMRLLAVTGGIVEVFKAQAEFDDIIFDCELPRLIHRTANTYLELGGWKELVGDMSTPDLGHKIWMQICAEAIRQDGSKLALRFASADAISIRFQLRFLRAQAFSDRENNIGAGGNTSAELSSTEMVLTHVPASETLLLAYAAKAVFEHATAYEKLSKVSCRRIIGKSFTPAFIEVHQKLSFKCNCRFLASMLESHGIRFELMNFSVFHMLAYYVDEFLQENLQRARSNHMQHIVDNILSAVGRGKSANFSRLLRFLKAQVVFSACKRIYNLHYYEDDWAQMLTLLLKYGATIENHELLFAVGFSTPRILRLLMAGRQSLNIANVDLKLLSWFLGWEYPQVEEFFQGKTLTLMAGLGLRIRLGNPENDREVLRILEEWGAHINDQCGPLGGVLHYAVAGVGTNPYIFSNPTLLELLFENSADVNNHGPRGKPLELLWQFANSHTLDRQNQVKGVRDTIRAFVNHGAVNECMDPNGLVPSEIQMRLFGCNWTDYLECQRYYREGPRDGSGVWPGPVPYNPKDGDPRRETFQIPYEGARREYRLAMGME</sequence>
<dbReference type="SUPFAM" id="SSF52540">
    <property type="entry name" value="P-loop containing nucleoside triphosphate hydrolases"/>
    <property type="match status" value="1"/>
</dbReference>
<dbReference type="SUPFAM" id="SSF53474">
    <property type="entry name" value="alpha/beta-Hydrolases"/>
    <property type="match status" value="1"/>
</dbReference>